<dbReference type="PROSITE" id="PS00151">
    <property type="entry name" value="ACYLPHOSPHATASE_2"/>
    <property type="match status" value="1"/>
</dbReference>
<evidence type="ECO:0000256" key="2">
    <source>
        <dbReference type="RuleBase" id="RU004168"/>
    </source>
</evidence>
<dbReference type="PANTHER" id="PTHR47268">
    <property type="entry name" value="ACYLPHOSPHATASE"/>
    <property type="match status" value="1"/>
</dbReference>
<protein>
    <recommendedName>
        <fullName evidence="1">acylphosphatase</fullName>
        <ecNumber evidence="1">3.6.1.7</ecNumber>
    </recommendedName>
</protein>
<name>A0A1S4B4T2_TOBAC</name>
<dbReference type="AlphaFoldDB" id="A0A1S4B4T2"/>
<proteinExistence type="inferred from homology"/>
<evidence type="ECO:0000313" key="5">
    <source>
        <dbReference type="RefSeq" id="XP_016483788.1"/>
    </source>
</evidence>
<dbReference type="OrthoDB" id="7961613at2759"/>
<feature type="active site" evidence="1">
    <location>
        <position position="76"/>
    </location>
</feature>
<dbReference type="EC" id="3.6.1.7" evidence="1"/>
<dbReference type="PANTHER" id="PTHR47268:SF4">
    <property type="entry name" value="ACYLPHOSPHATASE"/>
    <property type="match status" value="1"/>
</dbReference>
<evidence type="ECO:0000256" key="1">
    <source>
        <dbReference type="PROSITE-ProRule" id="PRU00520"/>
    </source>
</evidence>
<keyword evidence="4" id="KW-1185">Reference proteome</keyword>
<dbReference type="GO" id="GO:0003998">
    <property type="term" value="F:acylphosphatase activity"/>
    <property type="evidence" value="ECO:0007669"/>
    <property type="project" value="UniProtKB-EC"/>
</dbReference>
<accession>A0A1S4B4T2</accession>
<dbReference type="SUPFAM" id="SSF54975">
    <property type="entry name" value="Acylphosphatase/BLUF domain-like"/>
    <property type="match status" value="1"/>
</dbReference>
<dbReference type="InterPro" id="IPR020456">
    <property type="entry name" value="Acylphosphatase"/>
</dbReference>
<dbReference type="RefSeq" id="XP_016483788.1">
    <property type="nucleotide sequence ID" value="XM_016628302.2"/>
</dbReference>
<dbReference type="PRINTS" id="PR00112">
    <property type="entry name" value="ACYLPHPHTASE"/>
</dbReference>
<gene>
    <name evidence="5" type="primary">LOC107804414</name>
</gene>
<dbReference type="Proteomes" id="UP000790787">
    <property type="component" value="Chromosome 10"/>
</dbReference>
<keyword evidence="1" id="KW-0378">Hydrolase</keyword>
<dbReference type="InterPro" id="IPR017968">
    <property type="entry name" value="Acylphosphatase_CS"/>
</dbReference>
<dbReference type="GeneID" id="107804414"/>
<organism evidence="4 5">
    <name type="scientific">Nicotiana tabacum</name>
    <name type="common">Common tobacco</name>
    <dbReference type="NCBI Taxonomy" id="4097"/>
    <lineage>
        <taxon>Eukaryota</taxon>
        <taxon>Viridiplantae</taxon>
        <taxon>Streptophyta</taxon>
        <taxon>Embryophyta</taxon>
        <taxon>Tracheophyta</taxon>
        <taxon>Spermatophyta</taxon>
        <taxon>Magnoliopsida</taxon>
        <taxon>eudicotyledons</taxon>
        <taxon>Gunneridae</taxon>
        <taxon>Pentapetalae</taxon>
        <taxon>asterids</taxon>
        <taxon>lamiids</taxon>
        <taxon>Solanales</taxon>
        <taxon>Solanaceae</taxon>
        <taxon>Nicotianoideae</taxon>
        <taxon>Nicotianeae</taxon>
        <taxon>Nicotiana</taxon>
    </lineage>
</organism>
<evidence type="ECO:0000259" key="3">
    <source>
        <dbReference type="PROSITE" id="PS51160"/>
    </source>
</evidence>
<comment type="similarity">
    <text evidence="2">Belongs to the acylphosphatase family.</text>
</comment>
<dbReference type="Gene3D" id="3.30.70.100">
    <property type="match status" value="1"/>
</dbReference>
<dbReference type="PROSITE" id="PS51160">
    <property type="entry name" value="ACYLPHOSPHATASE_3"/>
    <property type="match status" value="1"/>
</dbReference>
<feature type="domain" description="Acylphosphatase-like" evidence="3">
    <location>
        <begin position="43"/>
        <end position="129"/>
    </location>
</feature>
<dbReference type="InterPro" id="IPR001792">
    <property type="entry name" value="Acylphosphatase-like_dom"/>
</dbReference>
<dbReference type="OMA" id="DINACDE"/>
<reference evidence="5" key="2">
    <citation type="submission" date="2025-08" db="UniProtKB">
        <authorList>
            <consortium name="RefSeq"/>
        </authorList>
    </citation>
    <scope>IDENTIFICATION</scope>
    <source>
        <tissue evidence="5">Leaf</tissue>
    </source>
</reference>
<comment type="catalytic activity">
    <reaction evidence="1">
        <text>an acyl phosphate + H2O = a carboxylate + phosphate + H(+)</text>
        <dbReference type="Rhea" id="RHEA:14965"/>
        <dbReference type="ChEBI" id="CHEBI:15377"/>
        <dbReference type="ChEBI" id="CHEBI:15378"/>
        <dbReference type="ChEBI" id="CHEBI:29067"/>
        <dbReference type="ChEBI" id="CHEBI:43474"/>
        <dbReference type="ChEBI" id="CHEBI:59918"/>
        <dbReference type="EC" id="3.6.1.7"/>
    </reaction>
</comment>
<evidence type="ECO:0000313" key="4">
    <source>
        <dbReference type="Proteomes" id="UP000790787"/>
    </source>
</evidence>
<reference evidence="4" key="1">
    <citation type="journal article" date="2014" name="Nat. Commun.">
        <title>The tobacco genome sequence and its comparison with those of tomato and potato.</title>
        <authorList>
            <person name="Sierro N."/>
            <person name="Battey J.N."/>
            <person name="Ouadi S."/>
            <person name="Bakaher N."/>
            <person name="Bovet L."/>
            <person name="Willig A."/>
            <person name="Goepfert S."/>
            <person name="Peitsch M.C."/>
            <person name="Ivanov N.V."/>
        </authorList>
    </citation>
    <scope>NUCLEOTIDE SEQUENCE [LARGE SCALE GENOMIC DNA]</scope>
</reference>
<sequence length="131" mass="14778">MLPLMLKLLCTTKEKSVFPYLHSFGKEDSVEPPCLNLTPPWLQVRAVIKGRVQGVFYRDWTVENAKELGLKGWVRNRRDGSVEALFSGSPEKVQEMEQRCRRGPPAAIVTGLDVFPCDDDPGTGFERRQTG</sequence>
<feature type="active site" evidence="1">
    <location>
        <position position="58"/>
    </location>
</feature>
<dbReference type="Pfam" id="PF00708">
    <property type="entry name" value="Acylphosphatase"/>
    <property type="match status" value="1"/>
</dbReference>
<dbReference type="RefSeq" id="XP_016483788.1">
    <property type="nucleotide sequence ID" value="XM_016628302.1"/>
</dbReference>
<dbReference type="InterPro" id="IPR036046">
    <property type="entry name" value="Acylphosphatase-like_dom_sf"/>
</dbReference>